<evidence type="ECO:0000256" key="6">
    <source>
        <dbReference type="PROSITE-ProRule" id="PRU00282"/>
    </source>
</evidence>
<dbReference type="EMBL" id="JAFCMP010000057">
    <property type="protein sequence ID" value="KAG5189020.1"/>
    <property type="molecule type" value="Genomic_DNA"/>
</dbReference>
<feature type="repeat" description="Solcar" evidence="6">
    <location>
        <begin position="231"/>
        <end position="317"/>
    </location>
</feature>
<evidence type="ECO:0000256" key="1">
    <source>
        <dbReference type="ARBA" id="ARBA00004141"/>
    </source>
</evidence>
<dbReference type="PANTHER" id="PTHR24089">
    <property type="entry name" value="SOLUTE CARRIER FAMILY 25"/>
    <property type="match status" value="1"/>
</dbReference>
<dbReference type="SUPFAM" id="SSF103506">
    <property type="entry name" value="Mitochondrial carrier"/>
    <property type="match status" value="1"/>
</dbReference>
<evidence type="ECO:0000313" key="9">
    <source>
        <dbReference type="EMBL" id="KAG5189020.1"/>
    </source>
</evidence>
<evidence type="ECO:0000313" key="10">
    <source>
        <dbReference type="Proteomes" id="UP000664859"/>
    </source>
</evidence>
<feature type="repeat" description="Solcar" evidence="6">
    <location>
        <begin position="333"/>
        <end position="425"/>
    </location>
</feature>
<evidence type="ECO:0000256" key="8">
    <source>
        <dbReference type="SAM" id="Phobius"/>
    </source>
</evidence>
<dbReference type="GO" id="GO:0055085">
    <property type="term" value="P:transmembrane transport"/>
    <property type="evidence" value="ECO:0007669"/>
    <property type="project" value="InterPro"/>
</dbReference>
<reference evidence="9" key="1">
    <citation type="submission" date="2021-02" db="EMBL/GenBank/DDBJ databases">
        <title>First Annotated Genome of the Yellow-green Alga Tribonema minus.</title>
        <authorList>
            <person name="Mahan K.M."/>
        </authorList>
    </citation>
    <scope>NUCLEOTIDE SEQUENCE</scope>
    <source>
        <strain evidence="9">UTEX B ZZ1240</strain>
    </source>
</reference>
<dbReference type="InterPro" id="IPR023395">
    <property type="entry name" value="MCP_dom_sf"/>
</dbReference>
<dbReference type="AlphaFoldDB" id="A0A835ZCX0"/>
<keyword evidence="2 7" id="KW-0813">Transport</keyword>
<keyword evidence="8" id="KW-1133">Transmembrane helix</keyword>
<comment type="caution">
    <text evidence="9">The sequence shown here is derived from an EMBL/GenBank/DDBJ whole genome shotgun (WGS) entry which is preliminary data.</text>
</comment>
<dbReference type="Gene3D" id="1.50.40.10">
    <property type="entry name" value="Mitochondrial carrier domain"/>
    <property type="match status" value="1"/>
</dbReference>
<feature type="transmembrane region" description="Helical" evidence="8">
    <location>
        <begin position="51"/>
        <end position="68"/>
    </location>
</feature>
<keyword evidence="3 6" id="KW-0812">Transmembrane</keyword>
<dbReference type="PRINTS" id="PR00926">
    <property type="entry name" value="MITOCARRIER"/>
</dbReference>
<comment type="similarity">
    <text evidence="7">Belongs to the mitochondrial carrier (TC 2.A.29) family.</text>
</comment>
<comment type="subcellular location">
    <subcellularLocation>
        <location evidence="1">Membrane</location>
        <topology evidence="1">Multi-pass membrane protein</topology>
    </subcellularLocation>
</comment>
<dbReference type="InterPro" id="IPR018108">
    <property type="entry name" value="MCP_transmembrane"/>
</dbReference>
<name>A0A835ZCX0_9STRA</name>
<evidence type="ECO:0000256" key="5">
    <source>
        <dbReference type="ARBA" id="ARBA00023136"/>
    </source>
</evidence>
<dbReference type="GO" id="GO:0016020">
    <property type="term" value="C:membrane"/>
    <property type="evidence" value="ECO:0007669"/>
    <property type="project" value="UniProtKB-SubCell"/>
</dbReference>
<evidence type="ECO:0000256" key="2">
    <source>
        <dbReference type="ARBA" id="ARBA00022448"/>
    </source>
</evidence>
<gene>
    <name evidence="9" type="ORF">JKP88DRAFT_347693</name>
</gene>
<dbReference type="InterPro" id="IPR002067">
    <property type="entry name" value="MCP"/>
</dbReference>
<sequence length="512" mass="54840">MQLGLDWKSLGVAAVTAGVFQVALGRSEHGDGAVDTQERLPAGFQQFRRRYLLVHLLCCFADLLPGAYFFQGVIFSALMIAFMGGSTLLQLISKVWTGVSTEGVLVGTALVTRSATVAAAAAAEPEAAGTAAAAAAAAVNAKVEREAAAIGGAGSTGGADDGMSGDMLTFEEFRDAVMMRVPSEDDLLRIRKLYVAEITRGEARTPPAMERNLFLSALANGTLAHHRDDVVVTVKRVFAGGLAGMLAKSFVAPVDRIKILFQVTNEAFSFRKVKVMGRRIVDLEGIGGLWRGNSATMIRVFPYAGTQFMMFDTLKRFILSKRNDPEHSHATRLKNVESLMCGSIAGGISAFVTYPLDLARARMAVSSVSRPHGLKHRRPGVLKTLEALVKDDGARALYRGVTPSLVGIIPYAGIAFTINEHLKHEVRVITGLEPATVHKLLIGAFAGLVFEHKGGGRIVGIRPGIWGTLKLVVAEQGGRGLFKGLSMNWVKGPVGISISFTTFDFLKRQFGI</sequence>
<evidence type="ECO:0000256" key="7">
    <source>
        <dbReference type="RuleBase" id="RU000488"/>
    </source>
</evidence>
<keyword evidence="4" id="KW-0677">Repeat</keyword>
<protein>
    <submittedName>
        <fullName evidence="9">Mitochondrial carrier domain-containing protein</fullName>
    </submittedName>
</protein>
<dbReference type="Pfam" id="PF00153">
    <property type="entry name" value="Mito_carr"/>
    <property type="match status" value="3"/>
</dbReference>
<keyword evidence="10" id="KW-1185">Reference proteome</keyword>
<accession>A0A835ZCX0</accession>
<organism evidence="9 10">
    <name type="scientific">Tribonema minus</name>
    <dbReference type="NCBI Taxonomy" id="303371"/>
    <lineage>
        <taxon>Eukaryota</taxon>
        <taxon>Sar</taxon>
        <taxon>Stramenopiles</taxon>
        <taxon>Ochrophyta</taxon>
        <taxon>PX clade</taxon>
        <taxon>Xanthophyceae</taxon>
        <taxon>Tribonematales</taxon>
        <taxon>Tribonemataceae</taxon>
        <taxon>Tribonema</taxon>
    </lineage>
</organism>
<dbReference type="Proteomes" id="UP000664859">
    <property type="component" value="Unassembled WGS sequence"/>
</dbReference>
<evidence type="ECO:0000256" key="3">
    <source>
        <dbReference type="ARBA" id="ARBA00022692"/>
    </source>
</evidence>
<keyword evidence="5 6" id="KW-0472">Membrane</keyword>
<dbReference type="PROSITE" id="PS50920">
    <property type="entry name" value="SOLCAR"/>
    <property type="match status" value="2"/>
</dbReference>
<dbReference type="OrthoDB" id="270584at2759"/>
<evidence type="ECO:0000256" key="4">
    <source>
        <dbReference type="ARBA" id="ARBA00022737"/>
    </source>
</evidence>
<proteinExistence type="inferred from homology"/>